<dbReference type="EMBL" id="AGYR01000042">
    <property type="protein sequence ID" value="ENZ11580.1"/>
    <property type="molecule type" value="Genomic_DNA"/>
</dbReference>
<dbReference type="AlphaFoldDB" id="A0A0E2H6M8"/>
<feature type="domain" description="Transposase DDE" evidence="1">
    <location>
        <begin position="1"/>
        <end position="102"/>
    </location>
</feature>
<dbReference type="HOGENOM" id="CLU_028186_5_1_9"/>
<proteinExistence type="predicted"/>
<dbReference type="InterPro" id="IPR025668">
    <property type="entry name" value="Tnp_DDE_dom"/>
</dbReference>
<reference evidence="2 3" key="1">
    <citation type="submission" date="2013-01" db="EMBL/GenBank/DDBJ databases">
        <title>The Genome Sequence of Clostridium clostridioforme 90A8.</title>
        <authorList>
            <consortium name="The Broad Institute Genome Sequencing Platform"/>
            <person name="Earl A."/>
            <person name="Ward D."/>
            <person name="Feldgarden M."/>
            <person name="Gevers D."/>
            <person name="Courvalin P."/>
            <person name="Lambert T."/>
            <person name="Walker B."/>
            <person name="Young S.K."/>
            <person name="Zeng Q."/>
            <person name="Gargeya S."/>
            <person name="Fitzgerald M."/>
            <person name="Haas B."/>
            <person name="Abouelleil A."/>
            <person name="Alvarado L."/>
            <person name="Arachchi H.M."/>
            <person name="Berlin A.M."/>
            <person name="Chapman S.B."/>
            <person name="Dewar J."/>
            <person name="Goldberg J."/>
            <person name="Griggs A."/>
            <person name="Gujja S."/>
            <person name="Hansen M."/>
            <person name="Howarth C."/>
            <person name="Imamovic A."/>
            <person name="Larimer J."/>
            <person name="McCowan C."/>
            <person name="Murphy C."/>
            <person name="Neiman D."/>
            <person name="Pearson M."/>
            <person name="Priest M."/>
            <person name="Roberts A."/>
            <person name="Saif S."/>
            <person name="Shea T."/>
            <person name="Sisk P."/>
            <person name="Sykes S."/>
            <person name="Wortman J."/>
            <person name="Nusbaum C."/>
            <person name="Birren B."/>
        </authorList>
    </citation>
    <scope>NUCLEOTIDE SEQUENCE [LARGE SCALE GENOMIC DNA]</scope>
    <source>
        <strain evidence="2 3">90A8</strain>
    </source>
</reference>
<dbReference type="Proteomes" id="UP000013085">
    <property type="component" value="Unassembled WGS sequence"/>
</dbReference>
<comment type="caution">
    <text evidence="2">The sequence shown here is derived from an EMBL/GenBank/DDBJ whole genome shotgun (WGS) entry which is preliminary data.</text>
</comment>
<name>A0A0E2H6M8_9FIRM</name>
<dbReference type="Pfam" id="PF13701">
    <property type="entry name" value="DDE_Tnp_1_4"/>
    <property type="match status" value="1"/>
</dbReference>
<gene>
    <name evidence="2" type="ORF">HMPREF1090_03935</name>
</gene>
<organism evidence="2 3">
    <name type="scientific">[Clostridium] clostridioforme 90A8</name>
    <dbReference type="NCBI Taxonomy" id="999408"/>
    <lineage>
        <taxon>Bacteria</taxon>
        <taxon>Bacillati</taxon>
        <taxon>Bacillota</taxon>
        <taxon>Clostridia</taxon>
        <taxon>Lachnospirales</taxon>
        <taxon>Lachnospiraceae</taxon>
        <taxon>Enterocloster</taxon>
    </lineage>
</organism>
<evidence type="ECO:0000313" key="3">
    <source>
        <dbReference type="Proteomes" id="UP000013085"/>
    </source>
</evidence>
<evidence type="ECO:0000259" key="1">
    <source>
        <dbReference type="Pfam" id="PF13701"/>
    </source>
</evidence>
<accession>A0A0E2H6M8</accession>
<protein>
    <recommendedName>
        <fullName evidence="1">Transposase DDE domain-containing protein</fullName>
    </recommendedName>
</protein>
<sequence>MENYIKEGKSGFGFSSVSSYTKIVNANRLRVHALVYNLFNWFRRLALSASMRKAQIDTIRLKLLKIAAKVVHSSRYIIFKLCSSCPYKKEFYETLSNIGKLQPKLE</sequence>
<dbReference type="PATRIC" id="fig|999408.3.peg.4205"/>
<evidence type="ECO:0000313" key="2">
    <source>
        <dbReference type="EMBL" id="ENZ11580.1"/>
    </source>
</evidence>